<proteinExistence type="predicted"/>
<keyword evidence="1" id="KW-0732">Signal</keyword>
<keyword evidence="3" id="KW-1185">Reference proteome</keyword>
<gene>
    <name evidence="2" type="ORF">O1G21_32070</name>
</gene>
<protein>
    <recommendedName>
        <fullName evidence="4">LppA-like lipoprotein</fullName>
    </recommendedName>
</protein>
<reference evidence="3" key="1">
    <citation type="submission" date="2022-12" db="EMBL/GenBank/DDBJ databases">
        <authorList>
            <person name="Mo P."/>
        </authorList>
    </citation>
    <scope>NUCLEOTIDE SEQUENCE [LARGE SCALE GENOMIC DNA]</scope>
    <source>
        <strain evidence="3">HUAS 3-15</strain>
    </source>
</reference>
<dbReference type="Proteomes" id="UP001212821">
    <property type="component" value="Chromosome"/>
</dbReference>
<accession>A0ABY7QB89</accession>
<evidence type="ECO:0000313" key="3">
    <source>
        <dbReference type="Proteomes" id="UP001212821"/>
    </source>
</evidence>
<evidence type="ECO:0008006" key="4">
    <source>
        <dbReference type="Google" id="ProtNLM"/>
    </source>
</evidence>
<evidence type="ECO:0000313" key="2">
    <source>
        <dbReference type="EMBL" id="WBP90030.1"/>
    </source>
</evidence>
<feature type="signal peptide" evidence="1">
    <location>
        <begin position="1"/>
        <end position="32"/>
    </location>
</feature>
<organism evidence="2 3">
    <name type="scientific">Kitasatospora cathayae</name>
    <dbReference type="NCBI Taxonomy" id="3004092"/>
    <lineage>
        <taxon>Bacteria</taxon>
        <taxon>Bacillati</taxon>
        <taxon>Actinomycetota</taxon>
        <taxon>Actinomycetes</taxon>
        <taxon>Kitasatosporales</taxon>
        <taxon>Streptomycetaceae</taxon>
        <taxon>Kitasatospora</taxon>
    </lineage>
</organism>
<feature type="chain" id="PRO_5045307718" description="LppA-like lipoprotein" evidence="1">
    <location>
        <begin position="33"/>
        <end position="178"/>
    </location>
</feature>
<evidence type="ECO:0000256" key="1">
    <source>
        <dbReference type="SAM" id="SignalP"/>
    </source>
</evidence>
<dbReference type="RefSeq" id="WP_270148574.1">
    <property type="nucleotide sequence ID" value="NZ_CP115450.1"/>
</dbReference>
<name>A0ABY7QB89_9ACTN</name>
<dbReference type="EMBL" id="CP115450">
    <property type="protein sequence ID" value="WBP90030.1"/>
    <property type="molecule type" value="Genomic_DNA"/>
</dbReference>
<sequence length="178" mass="19170">MRTTGCTTASRTRTGRVAVTLALAIAALTLNACGVNTLQERSKPTITLDEAKKQVDGYLTDTLAHLPIQPTETPAFSDLECDANDIGPHGRKETSRGYIFANLPLSDRTQAADAFRTYLTGRGFQPVSEPGVHIGWVKLKNPKDDFVAILDGASDTSRTFRLDISSPCVWPNGTPPPA</sequence>